<accession>A0A3B0YB37</accession>
<evidence type="ECO:0000256" key="10">
    <source>
        <dbReference type="SAM" id="Phobius"/>
    </source>
</evidence>
<dbReference type="InterPro" id="IPR050980">
    <property type="entry name" value="2C_sensor_his_kinase"/>
</dbReference>
<feature type="transmembrane region" description="Helical" evidence="10">
    <location>
        <begin position="21"/>
        <end position="43"/>
    </location>
</feature>
<dbReference type="Gene3D" id="1.10.287.130">
    <property type="match status" value="1"/>
</dbReference>
<gene>
    <name evidence="12" type="ORF">MNBD_GAMMA13-1068</name>
</gene>
<evidence type="ECO:0000256" key="4">
    <source>
        <dbReference type="ARBA" id="ARBA00022475"/>
    </source>
</evidence>
<evidence type="ECO:0000256" key="3">
    <source>
        <dbReference type="ARBA" id="ARBA00012438"/>
    </source>
</evidence>
<comment type="subcellular location">
    <subcellularLocation>
        <location evidence="2">Cell membrane</location>
        <topology evidence="2">Multi-pass membrane protein</topology>
    </subcellularLocation>
</comment>
<dbReference type="GO" id="GO:0005886">
    <property type="term" value="C:plasma membrane"/>
    <property type="evidence" value="ECO:0007669"/>
    <property type="project" value="UniProtKB-SubCell"/>
</dbReference>
<evidence type="ECO:0000256" key="7">
    <source>
        <dbReference type="ARBA" id="ARBA00022741"/>
    </source>
</evidence>
<reference evidence="12" key="1">
    <citation type="submission" date="2018-06" db="EMBL/GenBank/DDBJ databases">
        <authorList>
            <person name="Zhirakovskaya E."/>
        </authorList>
    </citation>
    <scope>NUCLEOTIDE SEQUENCE</scope>
</reference>
<keyword evidence="10" id="KW-0472">Membrane</keyword>
<evidence type="ECO:0000313" key="12">
    <source>
        <dbReference type="EMBL" id="VAW74030.1"/>
    </source>
</evidence>
<keyword evidence="10" id="KW-0812">Transmembrane</keyword>
<keyword evidence="7" id="KW-0547">Nucleotide-binding</keyword>
<dbReference type="InterPro" id="IPR004358">
    <property type="entry name" value="Sig_transdc_His_kin-like_C"/>
</dbReference>
<keyword evidence="8 12" id="KW-0418">Kinase</keyword>
<dbReference type="PRINTS" id="PR00344">
    <property type="entry name" value="BCTRLSENSOR"/>
</dbReference>
<evidence type="ECO:0000256" key="9">
    <source>
        <dbReference type="ARBA" id="ARBA00022840"/>
    </source>
</evidence>
<dbReference type="SMART" id="SM00387">
    <property type="entry name" value="HATPase_c"/>
    <property type="match status" value="1"/>
</dbReference>
<organism evidence="12">
    <name type="scientific">hydrothermal vent metagenome</name>
    <dbReference type="NCBI Taxonomy" id="652676"/>
    <lineage>
        <taxon>unclassified sequences</taxon>
        <taxon>metagenomes</taxon>
        <taxon>ecological metagenomes</taxon>
    </lineage>
</organism>
<sequence>MVIVSQPTPTELSSTHNLKRLFTLRSLMISGELSAILGIHFLLDIKLPLASMLGIISLLALVNIWTWVQVHRGVLVSDLAFFCHLCIDVFVIAGLLYYAGGATNPFAWLFLIPLIISATVLSARATWSIAALSILCYSLLMRFYIPLGEHTYTHQNDSFSQHVLGMWFGFVMSATMIAWIIVGMAGTLRNRDQALSQARENTLRDEKLVALGTLATGTAHELGTPLATMAVVVRELERTDVPDKMHRKLHILTDQINRCKTALSALSASAGEARAENGRLVTVKYFLPDLITTWQQQRGHVPIDCDFSGSNAEATIINEPTLTQALINLLNNAADASRSPLAMSARWNDCAVTITILDRGPGLQTQVIECLDQPKSSEKAFGMGLGLFLAHATIQRLNGEITLTDRKGGGTCTNIRIPLFTKRQNHA</sequence>
<dbReference type="SUPFAM" id="SSF47384">
    <property type="entry name" value="Homodimeric domain of signal transducing histidine kinase"/>
    <property type="match status" value="1"/>
</dbReference>
<keyword evidence="10" id="KW-1133">Transmembrane helix</keyword>
<comment type="catalytic activity">
    <reaction evidence="1">
        <text>ATP + protein L-histidine = ADP + protein N-phospho-L-histidine.</text>
        <dbReference type="EC" id="2.7.13.3"/>
    </reaction>
</comment>
<evidence type="ECO:0000259" key="11">
    <source>
        <dbReference type="PROSITE" id="PS50109"/>
    </source>
</evidence>
<dbReference type="PANTHER" id="PTHR44936:SF10">
    <property type="entry name" value="SENSOR PROTEIN RSTB"/>
    <property type="match status" value="1"/>
</dbReference>
<protein>
    <recommendedName>
        <fullName evidence="3">histidine kinase</fullName>
        <ecNumber evidence="3">2.7.13.3</ecNumber>
    </recommendedName>
</protein>
<dbReference type="SMART" id="SM00388">
    <property type="entry name" value="HisKA"/>
    <property type="match status" value="1"/>
</dbReference>
<feature type="transmembrane region" description="Helical" evidence="10">
    <location>
        <begin position="49"/>
        <end position="67"/>
    </location>
</feature>
<keyword evidence="6 12" id="KW-0808">Transferase</keyword>
<dbReference type="InterPro" id="IPR036097">
    <property type="entry name" value="HisK_dim/P_sf"/>
</dbReference>
<evidence type="ECO:0000256" key="6">
    <source>
        <dbReference type="ARBA" id="ARBA00022679"/>
    </source>
</evidence>
<feature type="domain" description="Histidine kinase" evidence="11">
    <location>
        <begin position="217"/>
        <end position="421"/>
    </location>
</feature>
<dbReference type="Pfam" id="PF25323">
    <property type="entry name" value="6TM_PilS"/>
    <property type="match status" value="1"/>
</dbReference>
<dbReference type="InterPro" id="IPR005467">
    <property type="entry name" value="His_kinase_dom"/>
</dbReference>
<name>A0A3B0YB37_9ZZZZ</name>
<evidence type="ECO:0000256" key="8">
    <source>
        <dbReference type="ARBA" id="ARBA00022777"/>
    </source>
</evidence>
<dbReference type="PANTHER" id="PTHR44936">
    <property type="entry name" value="SENSOR PROTEIN CREC"/>
    <property type="match status" value="1"/>
</dbReference>
<evidence type="ECO:0000256" key="1">
    <source>
        <dbReference type="ARBA" id="ARBA00000085"/>
    </source>
</evidence>
<keyword evidence="9" id="KW-0067">ATP-binding</keyword>
<keyword evidence="4" id="KW-1003">Cell membrane</keyword>
<dbReference type="InterPro" id="IPR003661">
    <property type="entry name" value="HisK_dim/P_dom"/>
</dbReference>
<dbReference type="Gene3D" id="3.30.565.10">
    <property type="entry name" value="Histidine kinase-like ATPase, C-terminal domain"/>
    <property type="match status" value="1"/>
</dbReference>
<proteinExistence type="predicted"/>
<dbReference type="PROSITE" id="PS50109">
    <property type="entry name" value="HIS_KIN"/>
    <property type="match status" value="1"/>
</dbReference>
<dbReference type="EC" id="2.7.13.3" evidence="3"/>
<dbReference type="InterPro" id="IPR036890">
    <property type="entry name" value="HATPase_C_sf"/>
</dbReference>
<dbReference type="Pfam" id="PF02518">
    <property type="entry name" value="HATPase_c"/>
    <property type="match status" value="1"/>
</dbReference>
<dbReference type="GO" id="GO:0005524">
    <property type="term" value="F:ATP binding"/>
    <property type="evidence" value="ECO:0007669"/>
    <property type="project" value="UniProtKB-KW"/>
</dbReference>
<evidence type="ECO:0000256" key="5">
    <source>
        <dbReference type="ARBA" id="ARBA00022553"/>
    </source>
</evidence>
<keyword evidence="5" id="KW-0597">Phosphoprotein</keyword>
<feature type="transmembrane region" description="Helical" evidence="10">
    <location>
        <begin position="79"/>
        <end position="99"/>
    </location>
</feature>
<feature type="transmembrane region" description="Helical" evidence="10">
    <location>
        <begin position="105"/>
        <end position="122"/>
    </location>
</feature>
<feature type="transmembrane region" description="Helical" evidence="10">
    <location>
        <begin position="167"/>
        <end position="188"/>
    </location>
</feature>
<feature type="transmembrane region" description="Helical" evidence="10">
    <location>
        <begin position="129"/>
        <end position="147"/>
    </location>
</feature>
<dbReference type="EMBL" id="UOFK01000050">
    <property type="protein sequence ID" value="VAW74030.1"/>
    <property type="molecule type" value="Genomic_DNA"/>
</dbReference>
<dbReference type="GO" id="GO:0000155">
    <property type="term" value="F:phosphorelay sensor kinase activity"/>
    <property type="evidence" value="ECO:0007669"/>
    <property type="project" value="InterPro"/>
</dbReference>
<evidence type="ECO:0000256" key="2">
    <source>
        <dbReference type="ARBA" id="ARBA00004651"/>
    </source>
</evidence>
<dbReference type="AlphaFoldDB" id="A0A3B0YB37"/>
<dbReference type="CDD" id="cd00082">
    <property type="entry name" value="HisKA"/>
    <property type="match status" value="1"/>
</dbReference>
<dbReference type="InterPro" id="IPR003594">
    <property type="entry name" value="HATPase_dom"/>
</dbReference>
<dbReference type="SUPFAM" id="SSF55874">
    <property type="entry name" value="ATPase domain of HSP90 chaperone/DNA topoisomerase II/histidine kinase"/>
    <property type="match status" value="1"/>
</dbReference>